<evidence type="ECO:0000313" key="1">
    <source>
        <dbReference type="EMBL" id="GMR51293.1"/>
    </source>
</evidence>
<name>A0AAN5CUW7_9BILA</name>
<gene>
    <name evidence="1" type="ORF">PMAYCL1PPCAC_21488</name>
</gene>
<reference evidence="2" key="1">
    <citation type="submission" date="2022-10" db="EMBL/GenBank/DDBJ databases">
        <title>Genome assembly of Pristionchus species.</title>
        <authorList>
            <person name="Yoshida K."/>
            <person name="Sommer R.J."/>
        </authorList>
    </citation>
    <scope>NUCLEOTIDE SEQUENCE [LARGE SCALE GENOMIC DNA]</scope>
    <source>
        <strain evidence="2">RS5460</strain>
    </source>
</reference>
<dbReference type="AlphaFoldDB" id="A0AAN5CUW7"/>
<sequence>MERENVTAGSNVLRTAAAGWQAAYAARIRAASEVSINGLQGAFELSFASQSWPNLGEQVLAEIESCRDENDEMKKDKCVTEWRCRSTMKTMRPGQWVEPDTDEAWTVI</sequence>
<protein>
    <submittedName>
        <fullName evidence="1">Uncharacterized protein</fullName>
    </submittedName>
</protein>
<dbReference type="EMBL" id="BTRK01000005">
    <property type="protein sequence ID" value="GMR51293.1"/>
    <property type="molecule type" value="Genomic_DNA"/>
</dbReference>
<evidence type="ECO:0000313" key="2">
    <source>
        <dbReference type="Proteomes" id="UP001328107"/>
    </source>
</evidence>
<comment type="caution">
    <text evidence="1">The sequence shown here is derived from an EMBL/GenBank/DDBJ whole genome shotgun (WGS) entry which is preliminary data.</text>
</comment>
<accession>A0AAN5CUW7</accession>
<proteinExistence type="predicted"/>
<dbReference type="Proteomes" id="UP001328107">
    <property type="component" value="Unassembled WGS sequence"/>
</dbReference>
<organism evidence="1 2">
    <name type="scientific">Pristionchus mayeri</name>
    <dbReference type="NCBI Taxonomy" id="1317129"/>
    <lineage>
        <taxon>Eukaryota</taxon>
        <taxon>Metazoa</taxon>
        <taxon>Ecdysozoa</taxon>
        <taxon>Nematoda</taxon>
        <taxon>Chromadorea</taxon>
        <taxon>Rhabditida</taxon>
        <taxon>Rhabditina</taxon>
        <taxon>Diplogasteromorpha</taxon>
        <taxon>Diplogasteroidea</taxon>
        <taxon>Neodiplogasteridae</taxon>
        <taxon>Pristionchus</taxon>
    </lineage>
</organism>
<keyword evidence="2" id="KW-1185">Reference proteome</keyword>